<dbReference type="AlphaFoldDB" id="A0A1F7RRQ3"/>
<proteinExistence type="predicted"/>
<sequence>MALVVALRFSSKSGALCVDQESWHLLRRKTFFSDCIYSLLTEEMADRTGSELIYAGVGHPSFHMEVATKSEKAITEYLNSRTTAKLDTKNPQSNTKKLAEIVCDVFRNVHRRRISDRLEYLYGFSTEDFLNRKIEKGNQSVPITQEKVLQHSRDILEGKDALGYPPLSPAIEAIIIGVDQVYGFSGFTLKEQEGVLSFHSCGFDALGCGRYVAATGLTKFFNNLFLDSRRTGIGKPAGLYHIIDAMIEGIDHSGQVGGNIRLVMIDAEAKTRENRLRVLSLNRSRLSLEIVRAARNNFISRETAQNYLVEIIDKKRTWEQIEKDFFSNSGSPEKMEKLLRGYKIEEENCSITNITKELFSPPNKPSVQSRKKQKSGL</sequence>
<gene>
    <name evidence="2" type="ORF">A2161_21525</name>
</gene>
<comment type="caution">
    <text evidence="2">The sequence shown here is derived from an EMBL/GenBank/DDBJ whole genome shotgun (WGS) entry which is preliminary data.</text>
</comment>
<accession>A0A1F7RRQ3</accession>
<feature type="region of interest" description="Disordered" evidence="1">
    <location>
        <begin position="356"/>
        <end position="377"/>
    </location>
</feature>
<name>A0A1F7RRQ3_9BACT</name>
<reference evidence="2 3" key="1">
    <citation type="journal article" date="2016" name="Nat. Commun.">
        <title>Thousands of microbial genomes shed light on interconnected biogeochemical processes in an aquifer system.</title>
        <authorList>
            <person name="Anantharaman K."/>
            <person name="Brown C.T."/>
            <person name="Hug L.A."/>
            <person name="Sharon I."/>
            <person name="Castelle C.J."/>
            <person name="Probst A.J."/>
            <person name="Thomas B.C."/>
            <person name="Singh A."/>
            <person name="Wilkins M.J."/>
            <person name="Karaoz U."/>
            <person name="Brodie E.L."/>
            <person name="Williams K.H."/>
            <person name="Hubbard S.S."/>
            <person name="Banfield J.F."/>
        </authorList>
    </citation>
    <scope>NUCLEOTIDE SEQUENCE [LARGE SCALE GENOMIC DNA]</scope>
</reference>
<dbReference type="Proteomes" id="UP000179266">
    <property type="component" value="Unassembled WGS sequence"/>
</dbReference>
<organism evidence="2 3">
    <name type="scientific">Candidatus Schekmanbacteria bacterium RBG_13_48_7</name>
    <dbReference type="NCBI Taxonomy" id="1817878"/>
    <lineage>
        <taxon>Bacteria</taxon>
        <taxon>Candidatus Schekmaniibacteriota</taxon>
    </lineage>
</organism>
<evidence type="ECO:0000313" key="2">
    <source>
        <dbReference type="EMBL" id="OGL43577.1"/>
    </source>
</evidence>
<evidence type="ECO:0000313" key="3">
    <source>
        <dbReference type="Proteomes" id="UP000179266"/>
    </source>
</evidence>
<evidence type="ECO:0000256" key="1">
    <source>
        <dbReference type="SAM" id="MobiDB-lite"/>
    </source>
</evidence>
<protein>
    <submittedName>
        <fullName evidence="2">Uncharacterized protein</fullName>
    </submittedName>
</protein>
<dbReference type="EMBL" id="MGDD01000264">
    <property type="protein sequence ID" value="OGL43577.1"/>
    <property type="molecule type" value="Genomic_DNA"/>
</dbReference>